<protein>
    <submittedName>
        <fullName evidence="2">Predicted protein</fullName>
    </submittedName>
</protein>
<keyword evidence="1" id="KW-0812">Transmembrane</keyword>
<keyword evidence="3" id="KW-1185">Reference proteome</keyword>
<sequence>MGKYRATKHGFKTSLMNTTIISRIPAIILSELIVISLQYYENNQIFFLCAYRYKLV</sequence>
<dbReference type="AlphaFoldDB" id="D7LPF4"/>
<proteinExistence type="predicted"/>
<dbReference type="HOGENOM" id="CLU_3016960_0_0_1"/>
<feature type="transmembrane region" description="Helical" evidence="1">
    <location>
        <begin position="20"/>
        <end position="40"/>
    </location>
</feature>
<dbReference type="Gramene" id="scaffold_501113.1">
    <property type="protein sequence ID" value="scaffold_501113.1"/>
    <property type="gene ID" value="scaffold_501113.1"/>
</dbReference>
<keyword evidence="1" id="KW-1133">Transmembrane helix</keyword>
<gene>
    <name evidence="2" type="ORF">ARALYDRAFT_905409</name>
</gene>
<evidence type="ECO:0000313" key="2">
    <source>
        <dbReference type="EMBL" id="EFH53525.1"/>
    </source>
</evidence>
<accession>D7LPF4</accession>
<evidence type="ECO:0000256" key="1">
    <source>
        <dbReference type="SAM" id="Phobius"/>
    </source>
</evidence>
<reference evidence="3" key="1">
    <citation type="journal article" date="2011" name="Nat. Genet.">
        <title>The Arabidopsis lyrata genome sequence and the basis of rapid genome size change.</title>
        <authorList>
            <person name="Hu T.T."/>
            <person name="Pattyn P."/>
            <person name="Bakker E.G."/>
            <person name="Cao J."/>
            <person name="Cheng J.-F."/>
            <person name="Clark R.M."/>
            <person name="Fahlgren N."/>
            <person name="Fawcett J.A."/>
            <person name="Grimwood J."/>
            <person name="Gundlach H."/>
            <person name="Haberer G."/>
            <person name="Hollister J.D."/>
            <person name="Ossowski S."/>
            <person name="Ottilar R.P."/>
            <person name="Salamov A.A."/>
            <person name="Schneeberger K."/>
            <person name="Spannagl M."/>
            <person name="Wang X."/>
            <person name="Yang L."/>
            <person name="Nasrallah M.E."/>
            <person name="Bergelson J."/>
            <person name="Carrington J.C."/>
            <person name="Gaut B.S."/>
            <person name="Schmutz J."/>
            <person name="Mayer K.F.X."/>
            <person name="Van de Peer Y."/>
            <person name="Grigoriev I.V."/>
            <person name="Nordborg M."/>
            <person name="Weigel D."/>
            <person name="Guo Y.-L."/>
        </authorList>
    </citation>
    <scope>NUCLEOTIDE SEQUENCE [LARGE SCALE GENOMIC DNA]</scope>
    <source>
        <strain evidence="3">cv. MN47</strain>
    </source>
</reference>
<name>D7LPF4_ARALL</name>
<keyword evidence="1" id="KW-0472">Membrane</keyword>
<evidence type="ECO:0000313" key="3">
    <source>
        <dbReference type="Proteomes" id="UP000008694"/>
    </source>
</evidence>
<organism evidence="3">
    <name type="scientific">Arabidopsis lyrata subsp. lyrata</name>
    <name type="common">Lyre-leaved rock-cress</name>
    <dbReference type="NCBI Taxonomy" id="81972"/>
    <lineage>
        <taxon>Eukaryota</taxon>
        <taxon>Viridiplantae</taxon>
        <taxon>Streptophyta</taxon>
        <taxon>Embryophyta</taxon>
        <taxon>Tracheophyta</taxon>
        <taxon>Spermatophyta</taxon>
        <taxon>Magnoliopsida</taxon>
        <taxon>eudicotyledons</taxon>
        <taxon>Gunneridae</taxon>
        <taxon>Pentapetalae</taxon>
        <taxon>rosids</taxon>
        <taxon>malvids</taxon>
        <taxon>Brassicales</taxon>
        <taxon>Brassicaceae</taxon>
        <taxon>Camelineae</taxon>
        <taxon>Arabidopsis</taxon>
    </lineage>
</organism>
<dbReference type="EMBL" id="GL348717">
    <property type="protein sequence ID" value="EFH53525.1"/>
    <property type="molecule type" value="Genomic_DNA"/>
</dbReference>
<dbReference type="Proteomes" id="UP000008694">
    <property type="component" value="Unassembled WGS sequence"/>
</dbReference>